<organism evidence="2 3">
    <name type="scientific">Luteimonas marina</name>
    <dbReference type="NCBI Taxonomy" id="488485"/>
    <lineage>
        <taxon>Bacteria</taxon>
        <taxon>Pseudomonadati</taxon>
        <taxon>Pseudomonadota</taxon>
        <taxon>Gammaproteobacteria</taxon>
        <taxon>Lysobacterales</taxon>
        <taxon>Lysobacteraceae</taxon>
        <taxon>Luteimonas</taxon>
    </lineage>
</organism>
<dbReference type="RefSeq" id="WP_146388435.1">
    <property type="nucleotide sequence ID" value="NZ_VOHK01000005.1"/>
</dbReference>
<name>A0A5C5U0N2_9GAMM</name>
<evidence type="ECO:0000256" key="1">
    <source>
        <dbReference type="SAM" id="MobiDB-lite"/>
    </source>
</evidence>
<dbReference type="AlphaFoldDB" id="A0A5C5U0N2"/>
<dbReference type="EMBL" id="VOHK01000005">
    <property type="protein sequence ID" value="TWT19319.1"/>
    <property type="molecule type" value="Genomic_DNA"/>
</dbReference>
<comment type="caution">
    <text evidence="2">The sequence shown here is derived from an EMBL/GenBank/DDBJ whole genome shotgun (WGS) entry which is preliminary data.</text>
</comment>
<dbReference type="Proteomes" id="UP000319980">
    <property type="component" value="Unassembled WGS sequence"/>
</dbReference>
<reference evidence="2 3" key="1">
    <citation type="journal article" date="2008" name="Int. J. Syst. Evol. Microbiol.">
        <title>Luteimonas marina sp. nov., isolated from seawater.</title>
        <authorList>
            <person name="Baik K.S."/>
            <person name="Park S.C."/>
            <person name="Kim M.S."/>
            <person name="Kim E.M."/>
            <person name="Park C."/>
            <person name="Chun J."/>
            <person name="Seong C.N."/>
        </authorList>
    </citation>
    <scope>NUCLEOTIDE SEQUENCE [LARGE SCALE GENOMIC DNA]</scope>
    <source>
        <strain evidence="2 3">FR1330</strain>
    </source>
</reference>
<keyword evidence="3" id="KW-1185">Reference proteome</keyword>
<evidence type="ECO:0000313" key="2">
    <source>
        <dbReference type="EMBL" id="TWT19319.1"/>
    </source>
</evidence>
<evidence type="ECO:0000313" key="3">
    <source>
        <dbReference type="Proteomes" id="UP000319980"/>
    </source>
</evidence>
<accession>A0A5C5U0N2</accession>
<sequence length="62" mass="6501">MSLLGLLVRRAGAHACVVPVDAPPREEPPSPAGRDGPAAWASEVRLFSGEDSPRDAEPDARP</sequence>
<proteinExistence type="predicted"/>
<gene>
    <name evidence="2" type="ORF">FQY83_13260</name>
</gene>
<protein>
    <submittedName>
        <fullName evidence="2">Uncharacterized protein</fullName>
    </submittedName>
</protein>
<feature type="region of interest" description="Disordered" evidence="1">
    <location>
        <begin position="19"/>
        <end position="38"/>
    </location>
</feature>